<feature type="compositionally biased region" description="Basic and acidic residues" evidence="6">
    <location>
        <begin position="156"/>
        <end position="167"/>
    </location>
</feature>
<feature type="domain" description="Cardiolipin synthase N-terminal" evidence="8">
    <location>
        <begin position="15"/>
        <end position="59"/>
    </location>
</feature>
<sequence length="173" mass="18900">MTRLLIILVPLVLMFWVFSVIDCAAQPSIRHRGVSKPVWILIVILIPVLGGILWFWVGRVRARDVAITIPDSPDDDPAFLRSVSPLSAQDERIRQLEEELARLDAEDDLPPQSKGDKARGDKPPKPDKARPDSDRPGKPRRNADGAPTPSSSTDDTSSRDGDGDGLGRHGANG</sequence>
<dbReference type="EMBL" id="CP139368">
    <property type="protein sequence ID" value="WPR89183.1"/>
    <property type="molecule type" value="Genomic_DNA"/>
</dbReference>
<name>A0ABZ0SJB6_9MICO</name>
<gene>
    <name evidence="9" type="ORF">SM116_15680</name>
</gene>
<evidence type="ECO:0000256" key="5">
    <source>
        <dbReference type="ARBA" id="ARBA00023136"/>
    </source>
</evidence>
<evidence type="ECO:0000256" key="2">
    <source>
        <dbReference type="ARBA" id="ARBA00022475"/>
    </source>
</evidence>
<feature type="region of interest" description="Disordered" evidence="6">
    <location>
        <begin position="97"/>
        <end position="173"/>
    </location>
</feature>
<dbReference type="Pfam" id="PF13396">
    <property type="entry name" value="PLDc_N"/>
    <property type="match status" value="1"/>
</dbReference>
<feature type="compositionally biased region" description="Basic and acidic residues" evidence="6">
    <location>
        <begin position="114"/>
        <end position="143"/>
    </location>
</feature>
<evidence type="ECO:0000256" key="6">
    <source>
        <dbReference type="SAM" id="MobiDB-lite"/>
    </source>
</evidence>
<evidence type="ECO:0000256" key="4">
    <source>
        <dbReference type="ARBA" id="ARBA00022989"/>
    </source>
</evidence>
<dbReference type="RefSeq" id="WP_320941900.1">
    <property type="nucleotide sequence ID" value="NZ_BAABEU010000001.1"/>
</dbReference>
<evidence type="ECO:0000313" key="10">
    <source>
        <dbReference type="Proteomes" id="UP001323798"/>
    </source>
</evidence>
<dbReference type="Proteomes" id="UP001323798">
    <property type="component" value="Chromosome"/>
</dbReference>
<feature type="transmembrane region" description="Helical" evidence="7">
    <location>
        <begin position="39"/>
        <end position="57"/>
    </location>
</feature>
<evidence type="ECO:0000256" key="3">
    <source>
        <dbReference type="ARBA" id="ARBA00022692"/>
    </source>
</evidence>
<evidence type="ECO:0000256" key="1">
    <source>
        <dbReference type="ARBA" id="ARBA00004651"/>
    </source>
</evidence>
<dbReference type="InterPro" id="IPR027379">
    <property type="entry name" value="CLS_N"/>
</dbReference>
<keyword evidence="10" id="KW-1185">Reference proteome</keyword>
<accession>A0ABZ0SJB6</accession>
<evidence type="ECO:0000259" key="8">
    <source>
        <dbReference type="Pfam" id="PF13396"/>
    </source>
</evidence>
<evidence type="ECO:0000313" key="9">
    <source>
        <dbReference type="EMBL" id="WPR89183.1"/>
    </source>
</evidence>
<keyword evidence="2" id="KW-1003">Cell membrane</keyword>
<organism evidence="9 10">
    <name type="scientific">Microbacterium rhizosphaerae</name>
    <dbReference type="NCBI Taxonomy" id="1678237"/>
    <lineage>
        <taxon>Bacteria</taxon>
        <taxon>Bacillati</taxon>
        <taxon>Actinomycetota</taxon>
        <taxon>Actinomycetes</taxon>
        <taxon>Micrococcales</taxon>
        <taxon>Microbacteriaceae</taxon>
        <taxon>Microbacterium</taxon>
    </lineage>
</organism>
<proteinExistence type="predicted"/>
<keyword evidence="4 7" id="KW-1133">Transmembrane helix</keyword>
<evidence type="ECO:0000256" key="7">
    <source>
        <dbReference type="SAM" id="Phobius"/>
    </source>
</evidence>
<protein>
    <submittedName>
        <fullName evidence="9">PLD nuclease N-terminal domain-containing protein</fullName>
    </submittedName>
</protein>
<keyword evidence="3 7" id="KW-0812">Transmembrane</keyword>
<comment type="subcellular location">
    <subcellularLocation>
        <location evidence="1">Cell membrane</location>
        <topology evidence="1">Multi-pass membrane protein</topology>
    </subcellularLocation>
</comment>
<reference evidence="9 10" key="1">
    <citation type="submission" date="2023-11" db="EMBL/GenBank/DDBJ databases">
        <title>Genome sequence of Microbacterium rhizosphaerae KACC 19337.</title>
        <authorList>
            <person name="Choi H."/>
            <person name="Kim S."/>
            <person name="Kim Y."/>
            <person name="Kwon S.-W."/>
            <person name="Heo J."/>
        </authorList>
    </citation>
    <scope>NUCLEOTIDE SEQUENCE [LARGE SCALE GENOMIC DNA]</scope>
    <source>
        <strain evidence="9 10">KACC 19337</strain>
    </source>
</reference>
<keyword evidence="5 7" id="KW-0472">Membrane</keyword>